<reference evidence="2" key="2">
    <citation type="submission" date="2022-09" db="EMBL/GenBank/DDBJ databases">
        <title>Biosynthetic gene clusters of Dactylosporangioum fulvum.</title>
        <authorList>
            <person name="Caradec T."/>
        </authorList>
    </citation>
    <scope>NUCLEOTIDE SEQUENCE</scope>
    <source>
        <strain evidence="2">NRRL B-16292</strain>
    </source>
</reference>
<evidence type="ECO:0000256" key="1">
    <source>
        <dbReference type="SAM" id="Phobius"/>
    </source>
</evidence>
<keyword evidence="1" id="KW-0812">Transmembrane</keyword>
<reference evidence="2" key="1">
    <citation type="submission" date="2021-04" db="EMBL/GenBank/DDBJ databases">
        <authorList>
            <person name="Hartkoorn R.C."/>
            <person name="Beaudoing E."/>
            <person name="Hot D."/>
        </authorList>
    </citation>
    <scope>NUCLEOTIDE SEQUENCE</scope>
    <source>
        <strain evidence="2">NRRL B-16292</strain>
    </source>
</reference>
<dbReference type="Pfam" id="PF20444">
    <property type="entry name" value="DUF6703"/>
    <property type="match status" value="1"/>
</dbReference>
<keyword evidence="3" id="KW-1185">Reference proteome</keyword>
<accession>A0ABY5VX88</accession>
<dbReference type="Proteomes" id="UP001059617">
    <property type="component" value="Chromosome"/>
</dbReference>
<proteinExistence type="predicted"/>
<keyword evidence="1" id="KW-0472">Membrane</keyword>
<sequence>MSQRVLSRLGRLNPTVVFLGVGAYVFVALVLPGIIGAALLVLLAAGVGWLLTRTWSVQPPAIRIARLVILTLVVALAVVKAT</sequence>
<gene>
    <name evidence="2" type="ORF">Dfulv_40905</name>
</gene>
<protein>
    <submittedName>
        <fullName evidence="2">Uncharacterized protein</fullName>
    </submittedName>
</protein>
<keyword evidence="1" id="KW-1133">Transmembrane helix</keyword>
<dbReference type="InterPro" id="IPR046549">
    <property type="entry name" value="DUF6703"/>
</dbReference>
<organism evidence="2 3">
    <name type="scientific">Dactylosporangium fulvum</name>
    <dbReference type="NCBI Taxonomy" id="53359"/>
    <lineage>
        <taxon>Bacteria</taxon>
        <taxon>Bacillati</taxon>
        <taxon>Actinomycetota</taxon>
        <taxon>Actinomycetes</taxon>
        <taxon>Micromonosporales</taxon>
        <taxon>Micromonosporaceae</taxon>
        <taxon>Dactylosporangium</taxon>
    </lineage>
</organism>
<evidence type="ECO:0000313" key="3">
    <source>
        <dbReference type="Proteomes" id="UP001059617"/>
    </source>
</evidence>
<feature type="transmembrane region" description="Helical" evidence="1">
    <location>
        <begin position="61"/>
        <end position="79"/>
    </location>
</feature>
<dbReference type="RefSeq" id="WP_259859183.1">
    <property type="nucleotide sequence ID" value="NZ_CP073720.1"/>
</dbReference>
<name>A0ABY5VX88_9ACTN</name>
<feature type="transmembrane region" description="Helical" evidence="1">
    <location>
        <begin position="21"/>
        <end position="49"/>
    </location>
</feature>
<evidence type="ECO:0000313" key="2">
    <source>
        <dbReference type="EMBL" id="UWP81419.1"/>
    </source>
</evidence>
<dbReference type="EMBL" id="CP073720">
    <property type="protein sequence ID" value="UWP81419.1"/>
    <property type="molecule type" value="Genomic_DNA"/>
</dbReference>